<evidence type="ECO:0000256" key="7">
    <source>
        <dbReference type="ARBA" id="ARBA00023157"/>
    </source>
</evidence>
<evidence type="ECO:0000256" key="4">
    <source>
        <dbReference type="ARBA" id="ARBA00022737"/>
    </source>
</evidence>
<keyword evidence="6 9" id="KW-0472">Membrane</keyword>
<evidence type="ECO:0000256" key="8">
    <source>
        <dbReference type="PROSITE-ProRule" id="PRU00124"/>
    </source>
</evidence>
<dbReference type="OrthoDB" id="9988974at2759"/>
<dbReference type="InterPro" id="IPR036055">
    <property type="entry name" value="LDL_receptor-like_sf"/>
</dbReference>
<dbReference type="InterPro" id="IPR023415">
    <property type="entry name" value="LDLR_class-A_CS"/>
</dbReference>
<name>A0A482VQY2_ASBVE</name>
<dbReference type="PROSITE" id="PS01209">
    <property type="entry name" value="LDLRA_1"/>
    <property type="match status" value="2"/>
</dbReference>
<feature type="disulfide bond" evidence="8">
    <location>
        <begin position="280"/>
        <end position="298"/>
    </location>
</feature>
<dbReference type="GO" id="GO:0005886">
    <property type="term" value="C:plasma membrane"/>
    <property type="evidence" value="ECO:0007669"/>
    <property type="project" value="TreeGrafter"/>
</dbReference>
<keyword evidence="11" id="KW-1185">Reference proteome</keyword>
<dbReference type="SUPFAM" id="SSF57424">
    <property type="entry name" value="LDL receptor-like module"/>
    <property type="match status" value="3"/>
</dbReference>
<comment type="caution">
    <text evidence="8">Lacks conserved residue(s) required for the propagation of feature annotation.</text>
</comment>
<dbReference type="AlphaFoldDB" id="A0A482VQY2"/>
<evidence type="ECO:0000256" key="5">
    <source>
        <dbReference type="ARBA" id="ARBA00022989"/>
    </source>
</evidence>
<feature type="disulfide bond" evidence="8">
    <location>
        <begin position="254"/>
        <end position="269"/>
    </location>
</feature>
<evidence type="ECO:0000256" key="6">
    <source>
        <dbReference type="ARBA" id="ARBA00023136"/>
    </source>
</evidence>
<dbReference type="InterPro" id="IPR050685">
    <property type="entry name" value="LDLR"/>
</dbReference>
<proteinExistence type="predicted"/>
<evidence type="ECO:0000256" key="1">
    <source>
        <dbReference type="ARBA" id="ARBA00004167"/>
    </source>
</evidence>
<dbReference type="PROSITE" id="PS50068">
    <property type="entry name" value="LDLRA_2"/>
    <property type="match status" value="3"/>
</dbReference>
<keyword evidence="5 9" id="KW-1133">Transmembrane helix</keyword>
<dbReference type="InterPro" id="IPR002172">
    <property type="entry name" value="LDrepeatLR_classA_rpt"/>
</dbReference>
<evidence type="ECO:0000313" key="11">
    <source>
        <dbReference type="Proteomes" id="UP000292052"/>
    </source>
</evidence>
<keyword evidence="4" id="KW-0677">Repeat</keyword>
<dbReference type="Pfam" id="PF00057">
    <property type="entry name" value="Ldl_recept_a"/>
    <property type="match status" value="3"/>
</dbReference>
<dbReference type="SMART" id="SM00192">
    <property type="entry name" value="LDLa"/>
    <property type="match status" value="3"/>
</dbReference>
<dbReference type="GO" id="GO:0012505">
    <property type="term" value="C:endomembrane system"/>
    <property type="evidence" value="ECO:0007669"/>
    <property type="project" value="UniProtKB-SubCell"/>
</dbReference>
<reference evidence="10 11" key="1">
    <citation type="submission" date="2017-03" db="EMBL/GenBank/DDBJ databases">
        <title>Genome of the blue death feigning beetle - Asbolus verrucosus.</title>
        <authorList>
            <person name="Rider S.D."/>
        </authorList>
    </citation>
    <scope>NUCLEOTIDE SEQUENCE [LARGE SCALE GENOMIC DNA]</scope>
    <source>
        <strain evidence="10">Butters</strain>
        <tissue evidence="10">Head and leg muscle</tissue>
    </source>
</reference>
<feature type="disulfide bond" evidence="8">
    <location>
        <begin position="273"/>
        <end position="285"/>
    </location>
</feature>
<comment type="subcellular location">
    <subcellularLocation>
        <location evidence="2">Endomembrane system</location>
    </subcellularLocation>
    <subcellularLocation>
        <location evidence="1">Membrane</location>
        <topology evidence="1">Single-pass membrane protein</topology>
    </subcellularLocation>
</comment>
<evidence type="ECO:0000256" key="9">
    <source>
        <dbReference type="SAM" id="Phobius"/>
    </source>
</evidence>
<accession>A0A482VQY2</accession>
<feature type="disulfide bond" evidence="8">
    <location>
        <begin position="216"/>
        <end position="231"/>
    </location>
</feature>
<dbReference type="GO" id="GO:0016192">
    <property type="term" value="P:vesicle-mediated transport"/>
    <property type="evidence" value="ECO:0007669"/>
    <property type="project" value="UniProtKB-ARBA"/>
</dbReference>
<dbReference type="PRINTS" id="PR00261">
    <property type="entry name" value="LDLRECEPTOR"/>
</dbReference>
<dbReference type="Gene3D" id="4.10.400.10">
    <property type="entry name" value="Low-density Lipoprotein Receptor"/>
    <property type="match status" value="3"/>
</dbReference>
<organism evidence="10 11">
    <name type="scientific">Asbolus verrucosus</name>
    <name type="common">Desert ironclad beetle</name>
    <dbReference type="NCBI Taxonomy" id="1661398"/>
    <lineage>
        <taxon>Eukaryota</taxon>
        <taxon>Metazoa</taxon>
        <taxon>Ecdysozoa</taxon>
        <taxon>Arthropoda</taxon>
        <taxon>Hexapoda</taxon>
        <taxon>Insecta</taxon>
        <taxon>Pterygota</taxon>
        <taxon>Neoptera</taxon>
        <taxon>Endopterygota</taxon>
        <taxon>Coleoptera</taxon>
        <taxon>Polyphaga</taxon>
        <taxon>Cucujiformia</taxon>
        <taxon>Tenebrionidae</taxon>
        <taxon>Pimeliinae</taxon>
        <taxon>Asbolus</taxon>
    </lineage>
</organism>
<dbReference type="CDD" id="cd00112">
    <property type="entry name" value="LDLa"/>
    <property type="match status" value="3"/>
</dbReference>
<keyword evidence="10" id="KW-0449">Lipoprotein</keyword>
<sequence>MILQPTTVELTKIQYYDSKNAEPLVIPTISREIFDNHVNSNVIIKKNIFGHRWVLKINEIGGGGDKFHWRLIVYVLVFSCIIIAVAFGLYLTFDKSSLHLSNRLNETGISHQNAPAVVPTPTPTTHEKITTKLCQNCKPRDICLKLSETDTPKCMEPLDKKDPTGCGGFCYVNTQFCQLLDNLHQIYQCSNLKNTLKCPSNAFNCGNMCINKSKRCDGIVHCSNKSDEMNCDCDLETNFRCGNMTSCLSKEKKCDGIVDCWDKSDELDCKKGCKNGTVPCLSGDCIPKENFCDGEYHCPDQSDEPQGCQF</sequence>
<keyword evidence="3 9" id="KW-0812">Transmembrane</keyword>
<protein>
    <submittedName>
        <fullName evidence="10">Low-density lipoprotein receptor-related protein 6</fullName>
    </submittedName>
</protein>
<feature type="transmembrane region" description="Helical" evidence="9">
    <location>
        <begin position="71"/>
        <end position="93"/>
    </location>
</feature>
<evidence type="ECO:0000313" key="10">
    <source>
        <dbReference type="EMBL" id="RZC35245.1"/>
    </source>
</evidence>
<comment type="caution">
    <text evidence="10">The sequence shown here is derived from an EMBL/GenBank/DDBJ whole genome shotgun (WGS) entry which is preliminary data.</text>
</comment>
<dbReference type="STRING" id="1661398.A0A482VQY2"/>
<dbReference type="Proteomes" id="UP000292052">
    <property type="component" value="Unassembled WGS sequence"/>
</dbReference>
<gene>
    <name evidence="10" type="ORF">BDFB_009406</name>
</gene>
<dbReference type="PANTHER" id="PTHR24270">
    <property type="entry name" value="LOW-DENSITY LIPOPROTEIN RECEPTOR-RELATED"/>
    <property type="match status" value="1"/>
</dbReference>
<evidence type="ECO:0000256" key="3">
    <source>
        <dbReference type="ARBA" id="ARBA00022692"/>
    </source>
</evidence>
<evidence type="ECO:0000256" key="2">
    <source>
        <dbReference type="ARBA" id="ARBA00004308"/>
    </source>
</evidence>
<dbReference type="EMBL" id="QDEB01072683">
    <property type="protein sequence ID" value="RZC35245.1"/>
    <property type="molecule type" value="Genomic_DNA"/>
</dbReference>
<keyword evidence="10" id="KW-0675">Receptor</keyword>
<keyword evidence="7 8" id="KW-1015">Disulfide bond</keyword>